<keyword evidence="1" id="KW-0812">Transmembrane</keyword>
<dbReference type="EMBL" id="JANGAB010000003">
    <property type="protein sequence ID" value="MCQ4949290.1"/>
    <property type="molecule type" value="Genomic_DNA"/>
</dbReference>
<name>A0AAW5KBB5_9FIRM</name>
<keyword evidence="1" id="KW-0472">Membrane</keyword>
<gene>
    <name evidence="2" type="ORF">NE646_06370</name>
</gene>
<organism evidence="2 3">
    <name type="scientific">Bittarella massiliensis</name>
    <name type="common">ex Durand et al. 2017</name>
    <dbReference type="NCBI Taxonomy" id="1720313"/>
    <lineage>
        <taxon>Bacteria</taxon>
        <taxon>Bacillati</taxon>
        <taxon>Bacillota</taxon>
        <taxon>Clostridia</taxon>
        <taxon>Eubacteriales</taxon>
        <taxon>Oscillospiraceae</taxon>
        <taxon>Bittarella (ex Durand et al. 2017)</taxon>
    </lineage>
</organism>
<protein>
    <recommendedName>
        <fullName evidence="4">DUF4367 domain-containing protein</fullName>
    </recommendedName>
</protein>
<feature type="transmembrane region" description="Helical" evidence="1">
    <location>
        <begin position="33"/>
        <end position="57"/>
    </location>
</feature>
<accession>A0AAW5KBB5</accession>
<evidence type="ECO:0008006" key="4">
    <source>
        <dbReference type="Google" id="ProtNLM"/>
    </source>
</evidence>
<evidence type="ECO:0000256" key="1">
    <source>
        <dbReference type="SAM" id="Phobius"/>
    </source>
</evidence>
<keyword evidence="1" id="KW-1133">Transmembrane helix</keyword>
<sequence length="281" mass="30015">MSANLFFEAVGELGDRYYEEAARYRRGRAARGWGKWAAAACLAVAAAAALSVLPSFLNRQGAPPPIGPGGDLSPGAPEIRIGANSVFLNDIAGFSDAARRRYDPALYDWVEWGREEVTGYYGGELTPAYIPAGLVASPQNGTAVVIADKSGSVVLDTVWLAFYQGYYEDGSPKQTEGIAACKGISVRVSKLGLFSDCAYLLPESEVRVSDIGGTAVTFGYRSMPCGPYDPETHEPAGHYDMYVAEFERGEIQYQIVAEQVELEELVKVVSSIVSGEGAGNG</sequence>
<comment type="caution">
    <text evidence="2">The sequence shown here is derived from an EMBL/GenBank/DDBJ whole genome shotgun (WGS) entry which is preliminary data.</text>
</comment>
<reference evidence="2" key="1">
    <citation type="submission" date="2022-06" db="EMBL/GenBank/DDBJ databases">
        <title>Isolation of gut microbiota from human fecal samples.</title>
        <authorList>
            <person name="Pamer E.G."/>
            <person name="Barat B."/>
            <person name="Waligurski E."/>
            <person name="Medina S."/>
            <person name="Paddock L."/>
            <person name="Mostad J."/>
        </authorList>
    </citation>
    <scope>NUCLEOTIDE SEQUENCE</scope>
    <source>
        <strain evidence="2">DFI.7.96</strain>
    </source>
</reference>
<dbReference type="AlphaFoldDB" id="A0AAW5KBB5"/>
<evidence type="ECO:0000313" key="3">
    <source>
        <dbReference type="Proteomes" id="UP001205063"/>
    </source>
</evidence>
<evidence type="ECO:0000313" key="2">
    <source>
        <dbReference type="EMBL" id="MCQ4949290.1"/>
    </source>
</evidence>
<dbReference type="RefSeq" id="WP_256135928.1">
    <property type="nucleotide sequence ID" value="NZ_JANGAB010000003.1"/>
</dbReference>
<dbReference type="Proteomes" id="UP001205063">
    <property type="component" value="Unassembled WGS sequence"/>
</dbReference>
<proteinExistence type="predicted"/>